<dbReference type="GO" id="GO:0004672">
    <property type="term" value="F:protein kinase activity"/>
    <property type="evidence" value="ECO:0007669"/>
    <property type="project" value="InterPro"/>
</dbReference>
<comment type="caution">
    <text evidence="8">The sequence shown here is derived from an EMBL/GenBank/DDBJ whole genome shotgun (WGS) entry which is preliminary data.</text>
</comment>
<dbReference type="InterPro" id="IPR011009">
    <property type="entry name" value="Kinase-like_dom_sf"/>
</dbReference>
<feature type="domain" description="Protein kinase" evidence="6">
    <location>
        <begin position="223"/>
        <end position="489"/>
    </location>
</feature>
<dbReference type="OrthoDB" id="4062651at2759"/>
<dbReference type="Pfam" id="PF00617">
    <property type="entry name" value="RasGEF"/>
    <property type="match status" value="1"/>
</dbReference>
<keyword evidence="8" id="KW-0418">Kinase</keyword>
<dbReference type="SUPFAM" id="SSF48366">
    <property type="entry name" value="Ras GEF"/>
    <property type="match status" value="1"/>
</dbReference>
<evidence type="ECO:0000256" key="2">
    <source>
        <dbReference type="ARBA" id="ARBA00022840"/>
    </source>
</evidence>
<evidence type="ECO:0000259" key="7">
    <source>
        <dbReference type="PROSITE" id="PS50212"/>
    </source>
</evidence>
<keyword evidence="1" id="KW-0547">Nucleotide-binding</keyword>
<dbReference type="Gene3D" id="1.10.510.10">
    <property type="entry name" value="Transferase(Phosphotransferase) domain 1"/>
    <property type="match status" value="1"/>
</dbReference>
<dbReference type="PROSITE" id="PS50011">
    <property type="entry name" value="PROTEIN_KINASE_DOM"/>
    <property type="match status" value="1"/>
</dbReference>
<dbReference type="InterPro" id="IPR008266">
    <property type="entry name" value="Tyr_kinase_AS"/>
</dbReference>
<dbReference type="InterPro" id="IPR001245">
    <property type="entry name" value="Ser-Thr/Tyr_kinase_cat_dom"/>
</dbReference>
<dbReference type="SMART" id="SM00147">
    <property type="entry name" value="RasGEF"/>
    <property type="match status" value="1"/>
</dbReference>
<dbReference type="AlphaFoldDB" id="A0A369JP49"/>
<evidence type="ECO:0000313" key="9">
    <source>
        <dbReference type="Proteomes" id="UP000076154"/>
    </source>
</evidence>
<dbReference type="Gene3D" id="1.10.840.10">
    <property type="entry name" value="Ras guanine-nucleotide exchange factors catalytic domain"/>
    <property type="match status" value="1"/>
</dbReference>
<dbReference type="InterPro" id="IPR059179">
    <property type="entry name" value="MLKL-like_MCAfunc"/>
</dbReference>
<dbReference type="CDD" id="cd21037">
    <property type="entry name" value="MLKL_NTD"/>
    <property type="match status" value="1"/>
</dbReference>
<sequence>MASADLSLLAQFGPPGLGAGVALLTTTYMTIENIKVYKQQCTDMSARCVSLMVSLRDSSAGLEGSKAVELADEITAIVRRIDRKVTEWAALSRLKSFLQQREIKDGIDRLHRDMDAAIMKFNMSINMELTRGHQETRAIQERDKAEMREVLQDIVQSTQDMKALLSMQSSQPVEEIMESLQNELRSPGLQPLQWQTFREGLWLLHEKTSKLPPLTDLTGQVTLTRNHAVAKGTFNDVFIGEWLDEQRVALRLPRTLTNNTDVQKRFQREVAIWRSLDHPNVVPLYGIVYIGEDVYSVSPWMENGTAIQYVQTHPTADRLQILSEAASGLEYLHLNGIVHGDLRGANILISSDGVAGLSDFGLSKFLEDCGQGMTASPSVNPRWFAPELLRQTDPLSTHSDVWSFAMVCLELMTGEQPFSRISRDIIVLRELDQGKLPERPGRQITAQGLSDDLWVLMKKCWHKRPESRPSMTYVKEKLAELRGISSPTVNSPPTKRRSMFSLRRPSTAPSSSDHSSKSPQPVHRLKMPPLTPMGGQIQEEADELSPVSSSNSSGARRHPSMSHSDPYHGAPSKLIIPIASEFSFGASPRDKSITDSDTSRLEVPWTSASLPSNFGPHMPQRTVSSEGYPQGSVISSDSGIQLPGSVKEAVTNPKSIIHFNRSGSVSSGTLEGLVERLISNFNVQKDLEYRDILFTGCTDFTTPDDLFGILARRFHEVEESSMKNTEDKVAIQYNIFMVISYWLTSRHLFVDPQLLWQMRNFCIAAGSMKSSTTMNDRARDLMRLIDDRTQVDGQAPSLSLAPGRRIPRTSEMLPHDLAIALTLLEGDKYKAILPTDYIAHLRKQVRPNNVEAAYLANNKIVLWVKQSVLHYDAIDSRAQVLKFFVNTAMECRKLRNFASVTAVANALHSAPIERLRLTRRELSPPLRQALDELDDLLDPSSNHRTYRAALRECASQNCRDACVPWIAVHLRELHSTLQKYPVTVEVDGVPLINFERYVKFTDRIKEVLHYEPPDLERYRQQGQLAYLEHQLRGVHLKPTIDEDLMERSLALEAGEARDYRTRKRELKRLGFKTS</sequence>
<evidence type="ECO:0000313" key="8">
    <source>
        <dbReference type="EMBL" id="RDB23999.1"/>
    </source>
</evidence>
<dbReference type="InterPro" id="IPR036964">
    <property type="entry name" value="RASGEF_cat_dom_sf"/>
</dbReference>
<dbReference type="PROSITE" id="PS50009">
    <property type="entry name" value="RASGEF_CAT"/>
    <property type="match status" value="1"/>
</dbReference>
<proteinExistence type="predicted"/>
<dbReference type="InterPro" id="IPR001895">
    <property type="entry name" value="RASGEF_cat_dom"/>
</dbReference>
<keyword evidence="2" id="KW-0067">ATP-binding</keyword>
<organism evidence="8 9">
    <name type="scientific">Hypsizygus marmoreus</name>
    <name type="common">White beech mushroom</name>
    <name type="synonym">Agaricus marmoreus</name>
    <dbReference type="NCBI Taxonomy" id="39966"/>
    <lineage>
        <taxon>Eukaryota</taxon>
        <taxon>Fungi</taxon>
        <taxon>Dikarya</taxon>
        <taxon>Basidiomycota</taxon>
        <taxon>Agaricomycotina</taxon>
        <taxon>Agaricomycetes</taxon>
        <taxon>Agaricomycetidae</taxon>
        <taxon>Agaricales</taxon>
        <taxon>Tricholomatineae</taxon>
        <taxon>Lyophyllaceae</taxon>
        <taxon>Hypsizygus</taxon>
    </lineage>
</organism>
<reference evidence="8" key="1">
    <citation type="submission" date="2018-04" db="EMBL/GenBank/DDBJ databases">
        <title>Whole genome sequencing of Hypsizygus marmoreus.</title>
        <authorList>
            <person name="Choi I.-G."/>
            <person name="Min B."/>
            <person name="Kim J.-G."/>
            <person name="Kim S."/>
            <person name="Oh Y.-L."/>
            <person name="Kong W.-S."/>
            <person name="Park H."/>
            <person name="Jeong J."/>
            <person name="Song E.-S."/>
        </authorList>
    </citation>
    <scope>NUCLEOTIDE SEQUENCE [LARGE SCALE GENOMIC DNA]</scope>
    <source>
        <strain evidence="8">51987-8</strain>
    </source>
</reference>
<dbReference type="InterPro" id="IPR023578">
    <property type="entry name" value="Ras_GEF_dom_sf"/>
</dbReference>
<evidence type="ECO:0000256" key="3">
    <source>
        <dbReference type="PROSITE-ProRule" id="PRU00168"/>
    </source>
</evidence>
<dbReference type="SUPFAM" id="SSF56112">
    <property type="entry name" value="Protein kinase-like (PK-like)"/>
    <property type="match status" value="1"/>
</dbReference>
<dbReference type="PANTHER" id="PTHR24418">
    <property type="entry name" value="TYROSINE-PROTEIN KINASE"/>
    <property type="match status" value="1"/>
</dbReference>
<evidence type="ECO:0000256" key="4">
    <source>
        <dbReference type="SAM" id="MobiDB-lite"/>
    </source>
</evidence>
<feature type="domain" description="Ras-GEF" evidence="5">
    <location>
        <begin position="813"/>
        <end position="1054"/>
    </location>
</feature>
<dbReference type="EMBL" id="LUEZ02000045">
    <property type="protein sequence ID" value="RDB23999.1"/>
    <property type="molecule type" value="Genomic_DNA"/>
</dbReference>
<dbReference type="GO" id="GO:0005524">
    <property type="term" value="F:ATP binding"/>
    <property type="evidence" value="ECO:0007669"/>
    <property type="project" value="UniProtKB-KW"/>
</dbReference>
<keyword evidence="3" id="KW-0344">Guanine-nucleotide releasing factor</keyword>
<dbReference type="InterPro" id="IPR036537">
    <property type="entry name" value="Adaptor_Cbl_N_dom_sf"/>
</dbReference>
<dbReference type="Gene3D" id="1.20.930.20">
    <property type="entry name" value="Adaptor protein Cbl, N-terminal domain"/>
    <property type="match status" value="1"/>
</dbReference>
<dbReference type="GO" id="GO:0007166">
    <property type="term" value="P:cell surface receptor signaling pathway"/>
    <property type="evidence" value="ECO:0007669"/>
    <property type="project" value="InterPro"/>
</dbReference>
<dbReference type="Pfam" id="PF00618">
    <property type="entry name" value="RasGEF_N"/>
    <property type="match status" value="1"/>
</dbReference>
<dbReference type="Proteomes" id="UP000076154">
    <property type="component" value="Unassembled WGS sequence"/>
</dbReference>
<keyword evidence="8" id="KW-0808">Transferase</keyword>
<dbReference type="InParanoid" id="A0A369JP49"/>
<dbReference type="PROSITE" id="PS00109">
    <property type="entry name" value="PROTEIN_KINASE_TYR"/>
    <property type="match status" value="1"/>
</dbReference>
<gene>
    <name evidence="8" type="primary">STY17_2</name>
    <name evidence="8" type="ORF">Hypma_008851</name>
</gene>
<dbReference type="Pfam" id="PF07714">
    <property type="entry name" value="PK_Tyr_Ser-Thr"/>
    <property type="match status" value="1"/>
</dbReference>
<evidence type="ECO:0000259" key="6">
    <source>
        <dbReference type="PROSITE" id="PS50011"/>
    </source>
</evidence>
<dbReference type="Gene3D" id="1.20.870.10">
    <property type="entry name" value="Son of sevenless (SoS) protein Chain: S domain 1"/>
    <property type="match status" value="1"/>
</dbReference>
<protein>
    <submittedName>
        <fullName evidence="8">Serine/threonine-protein kinase STY17</fullName>
    </submittedName>
</protein>
<feature type="region of interest" description="Disordered" evidence="4">
    <location>
        <begin position="484"/>
        <end position="570"/>
    </location>
</feature>
<dbReference type="GO" id="GO:0005085">
    <property type="term" value="F:guanyl-nucleotide exchange factor activity"/>
    <property type="evidence" value="ECO:0007669"/>
    <property type="project" value="UniProtKB-KW"/>
</dbReference>
<feature type="compositionally biased region" description="Low complexity" evidence="4">
    <location>
        <begin position="505"/>
        <end position="521"/>
    </location>
</feature>
<evidence type="ECO:0000256" key="1">
    <source>
        <dbReference type="ARBA" id="ARBA00022741"/>
    </source>
</evidence>
<name>A0A369JP49_HYPMA</name>
<dbReference type="InterPro" id="IPR000651">
    <property type="entry name" value="Ras-like_Gua-exchang_fac_N"/>
</dbReference>
<dbReference type="InterPro" id="IPR050198">
    <property type="entry name" value="Non-receptor_tyrosine_kinases"/>
</dbReference>
<feature type="domain" description="N-terminal Ras-GEF" evidence="7">
    <location>
        <begin position="661"/>
        <end position="789"/>
    </location>
</feature>
<dbReference type="PROSITE" id="PS50212">
    <property type="entry name" value="RASGEF_NTER"/>
    <property type="match status" value="1"/>
</dbReference>
<dbReference type="STRING" id="39966.A0A369JP49"/>
<dbReference type="InterPro" id="IPR000719">
    <property type="entry name" value="Prot_kinase_dom"/>
</dbReference>
<evidence type="ECO:0000259" key="5">
    <source>
        <dbReference type="PROSITE" id="PS50009"/>
    </source>
</evidence>
<keyword evidence="9" id="KW-1185">Reference proteome</keyword>
<accession>A0A369JP49</accession>
<dbReference type="CDD" id="cd06224">
    <property type="entry name" value="REM"/>
    <property type="match status" value="1"/>
</dbReference>
<dbReference type="GO" id="GO:0007264">
    <property type="term" value="P:small GTPase-mediated signal transduction"/>
    <property type="evidence" value="ECO:0007669"/>
    <property type="project" value="InterPro"/>
</dbReference>